<evidence type="ECO:0000313" key="3">
    <source>
        <dbReference type="EMBL" id="PSR30350.1"/>
    </source>
</evidence>
<dbReference type="NCBIfam" id="TIGR00236">
    <property type="entry name" value="wecB"/>
    <property type="match status" value="1"/>
</dbReference>
<dbReference type="EMBL" id="PXYT01000011">
    <property type="protein sequence ID" value="PSR30350.1"/>
    <property type="molecule type" value="Genomic_DNA"/>
</dbReference>
<evidence type="ECO:0000259" key="2">
    <source>
        <dbReference type="Pfam" id="PF02350"/>
    </source>
</evidence>
<protein>
    <submittedName>
        <fullName evidence="3">UDP-N-acetylglucosamine 2-epimerase (Non-hydrolyzing)</fullName>
    </submittedName>
</protein>
<evidence type="ECO:0000313" key="4">
    <source>
        <dbReference type="Proteomes" id="UP000242699"/>
    </source>
</evidence>
<dbReference type="InterPro" id="IPR003331">
    <property type="entry name" value="UDP_GlcNAc_Epimerase_2_dom"/>
</dbReference>
<dbReference type="SUPFAM" id="SSF53756">
    <property type="entry name" value="UDP-Glycosyltransferase/glycogen phosphorylase"/>
    <property type="match status" value="1"/>
</dbReference>
<dbReference type="PANTHER" id="PTHR43174">
    <property type="entry name" value="UDP-N-ACETYLGLUCOSAMINE 2-EPIMERASE"/>
    <property type="match status" value="1"/>
</dbReference>
<proteinExistence type="inferred from homology"/>
<dbReference type="Gene3D" id="3.40.50.2000">
    <property type="entry name" value="Glycogen Phosphorylase B"/>
    <property type="match status" value="2"/>
</dbReference>
<comment type="caution">
    <text evidence="3">The sequence shown here is derived from an EMBL/GenBank/DDBJ whole genome shotgun (WGS) entry which is preliminary data.</text>
</comment>
<dbReference type="AlphaFoldDB" id="A0A2T2X769"/>
<sequence>MKIITVIGARPQYIKAAVLSPALRAFAQEVLIDTGQHYDESLSRVFYEDLQLPPPDYHLHVGSASHGIQTANMLAALDPILQEERPDWVIVYGDTNSTLAGALAASKLTIPVAHIEAGLRSFNRQMPEEINRIVADHLASRLYCPTEQAVANLAREGITRGVRLSGDLMDVLIDKTPDDPGVLSRLGLSPGQYALATVHRAQTTDDKESLEGVLQALSDLPWRVVLPLHPRTRDRIAQFGLESWLLHERIHILDPVGYREMITLERHAQAVLTDSGGVQREACRLGVPTYILRNETEWTELVEKGQAILSGVRYDEIMAAIRRASFVRPMRREVFDPVDCIVKDLQRRS</sequence>
<dbReference type="Pfam" id="PF02350">
    <property type="entry name" value="Epimerase_2"/>
    <property type="match status" value="1"/>
</dbReference>
<dbReference type="GO" id="GO:0016853">
    <property type="term" value="F:isomerase activity"/>
    <property type="evidence" value="ECO:0007669"/>
    <property type="project" value="UniProtKB-KW"/>
</dbReference>
<feature type="domain" description="UDP-N-acetylglucosamine 2-epimerase" evidence="2">
    <location>
        <begin position="27"/>
        <end position="325"/>
    </location>
</feature>
<organism evidence="3 4">
    <name type="scientific">Sulfobacillus benefaciens</name>
    <dbReference type="NCBI Taxonomy" id="453960"/>
    <lineage>
        <taxon>Bacteria</taxon>
        <taxon>Bacillati</taxon>
        <taxon>Bacillota</taxon>
        <taxon>Clostridia</taxon>
        <taxon>Eubacteriales</taxon>
        <taxon>Clostridiales Family XVII. Incertae Sedis</taxon>
        <taxon>Sulfobacillus</taxon>
    </lineage>
</organism>
<dbReference type="CDD" id="cd03786">
    <property type="entry name" value="GTB_UDP-GlcNAc_2-Epimerase"/>
    <property type="match status" value="1"/>
</dbReference>
<gene>
    <name evidence="3" type="ORF">C7B43_06455</name>
</gene>
<dbReference type="PANTHER" id="PTHR43174:SF1">
    <property type="entry name" value="UDP-N-ACETYLGLUCOSAMINE 2-EPIMERASE"/>
    <property type="match status" value="1"/>
</dbReference>
<dbReference type="Proteomes" id="UP000242699">
    <property type="component" value="Unassembled WGS sequence"/>
</dbReference>
<dbReference type="InterPro" id="IPR029767">
    <property type="entry name" value="WecB-like"/>
</dbReference>
<reference evidence="3 4" key="1">
    <citation type="journal article" date="2014" name="BMC Genomics">
        <title>Comparison of environmental and isolate Sulfobacillus genomes reveals diverse carbon, sulfur, nitrogen, and hydrogen metabolisms.</title>
        <authorList>
            <person name="Justice N.B."/>
            <person name="Norman A."/>
            <person name="Brown C.T."/>
            <person name="Singh A."/>
            <person name="Thomas B.C."/>
            <person name="Banfield J.F."/>
        </authorList>
    </citation>
    <scope>NUCLEOTIDE SEQUENCE [LARGE SCALE GENOMIC DNA]</scope>
    <source>
        <strain evidence="3">AMDSBA1</strain>
    </source>
</reference>
<evidence type="ECO:0000256" key="1">
    <source>
        <dbReference type="RuleBase" id="RU003513"/>
    </source>
</evidence>
<comment type="similarity">
    <text evidence="1">Belongs to the UDP-N-acetylglucosamine 2-epimerase family.</text>
</comment>
<keyword evidence="1" id="KW-0413">Isomerase</keyword>
<accession>A0A2T2X769</accession>
<name>A0A2T2X769_9FIRM</name>